<dbReference type="InterPro" id="IPR011990">
    <property type="entry name" value="TPR-like_helical_dom_sf"/>
</dbReference>
<evidence type="ECO:0000256" key="2">
    <source>
        <dbReference type="ARBA" id="ARBA00022803"/>
    </source>
</evidence>
<dbReference type="InterPro" id="IPR019734">
    <property type="entry name" value="TPR_rpt"/>
</dbReference>
<organism evidence="4 5">
    <name type="scientific">Tenacibaculum soleae</name>
    <dbReference type="NCBI Taxonomy" id="447689"/>
    <lineage>
        <taxon>Bacteria</taxon>
        <taxon>Pseudomonadati</taxon>
        <taxon>Bacteroidota</taxon>
        <taxon>Flavobacteriia</taxon>
        <taxon>Flavobacteriales</taxon>
        <taxon>Flavobacteriaceae</taxon>
        <taxon>Tenacibaculum</taxon>
    </lineage>
</organism>
<evidence type="ECO:0000256" key="1">
    <source>
        <dbReference type="ARBA" id="ARBA00022737"/>
    </source>
</evidence>
<dbReference type="Pfam" id="PF13414">
    <property type="entry name" value="TPR_11"/>
    <property type="match status" value="1"/>
</dbReference>
<dbReference type="AlphaFoldDB" id="A0A1B9Y3T3"/>
<keyword evidence="1" id="KW-0677">Repeat</keyword>
<accession>A0A1B9Y3T3</accession>
<comment type="caution">
    <text evidence="4">The sequence shown here is derived from an EMBL/GenBank/DDBJ whole genome shotgun (WGS) entry which is preliminary data.</text>
</comment>
<evidence type="ECO:0000313" key="4">
    <source>
        <dbReference type="EMBL" id="OCK44457.1"/>
    </source>
</evidence>
<dbReference type="PROSITE" id="PS50005">
    <property type="entry name" value="TPR"/>
    <property type="match status" value="1"/>
</dbReference>
<dbReference type="EMBL" id="MAKX01000001">
    <property type="protein sequence ID" value="OCK44457.1"/>
    <property type="molecule type" value="Genomic_DNA"/>
</dbReference>
<dbReference type="STRING" id="447689.BA195_00150"/>
<sequence>MLKKRDLKINSFLDTYKNDNEHIKAIHQLAVAYTLLRDKDSSNLFIDKGLKVNTNHVALNRLKINKLYRSKQYLKAIDLLEKIDSLEPNEHYTKKMLGRSFFKLKDYENARNNFKKALKIDRADFKSYTYLGDIDFAEKDYKSARFNYWFATFVGKEARDTEYYQIARVYKELGEPKKEMNAYKDAYDENYKNYRALFQLANTSEHFYKDKRIAYKYYKNYMNKFRTSDSLLTSQVKTRLKEIKKFYFLKGEVLE</sequence>
<feature type="repeat" description="TPR" evidence="3">
    <location>
        <begin position="91"/>
        <end position="124"/>
    </location>
</feature>
<dbReference type="SMART" id="SM00028">
    <property type="entry name" value="TPR"/>
    <property type="match status" value="3"/>
</dbReference>
<protein>
    <submittedName>
        <fullName evidence="4">Uncharacterized protein</fullName>
    </submittedName>
</protein>
<proteinExistence type="predicted"/>
<evidence type="ECO:0000256" key="3">
    <source>
        <dbReference type="PROSITE-ProRule" id="PRU00339"/>
    </source>
</evidence>
<dbReference type="Pfam" id="PF13181">
    <property type="entry name" value="TPR_8"/>
    <property type="match status" value="1"/>
</dbReference>
<dbReference type="PANTHER" id="PTHR44186:SF1">
    <property type="entry name" value="BARDET-BIEDL SYNDROME 4 PROTEIN"/>
    <property type="match status" value="1"/>
</dbReference>
<keyword evidence="5" id="KW-1185">Reference proteome</keyword>
<dbReference type="PANTHER" id="PTHR44186">
    <property type="match status" value="1"/>
</dbReference>
<gene>
    <name evidence="4" type="ORF">BA195_00150</name>
</gene>
<dbReference type="Gene3D" id="1.25.40.10">
    <property type="entry name" value="Tetratricopeptide repeat domain"/>
    <property type="match status" value="1"/>
</dbReference>
<name>A0A1B9Y3T3_9FLAO</name>
<keyword evidence="2 3" id="KW-0802">TPR repeat</keyword>
<evidence type="ECO:0000313" key="5">
    <source>
        <dbReference type="Proteomes" id="UP000093186"/>
    </source>
</evidence>
<dbReference type="Proteomes" id="UP000093186">
    <property type="component" value="Unassembled WGS sequence"/>
</dbReference>
<dbReference type="SUPFAM" id="SSF48452">
    <property type="entry name" value="TPR-like"/>
    <property type="match status" value="1"/>
</dbReference>
<reference evidence="4 5" key="1">
    <citation type="submission" date="2016-06" db="EMBL/GenBank/DDBJ databases">
        <title>Draft Genome Sequence of Tenacibaculum soleae UCD-KL19.</title>
        <authorList>
            <person name="Eisen J.A."/>
            <person name="Coil D.A."/>
            <person name="Lujan K.M."/>
        </authorList>
    </citation>
    <scope>NUCLEOTIDE SEQUENCE [LARGE SCALE GENOMIC DNA]</scope>
    <source>
        <strain evidence="4 5">UCD-KL19</strain>
    </source>
</reference>